<dbReference type="InterPro" id="IPR011990">
    <property type="entry name" value="TPR-like_helical_dom_sf"/>
</dbReference>
<keyword evidence="1" id="KW-0472">Membrane</keyword>
<dbReference type="AlphaFoldDB" id="A0A2K1QU39"/>
<proteinExistence type="predicted"/>
<sequence>MQTVWNRVAQTRASCPSAAHSVKTSVARQTATAAGKRPTKFLTSSTLLYSGIFAVAATTDALVKEKRRKQWDKAIAEMKEGAGTTDLRMQEHSRDHMVDHVDLDSLLDLADAEHEDSQAQTHSPLMWPENTGRRYDRSTFAPQSVYASPEWRAGHISRPLSLKKVQLTELAMDKMTLRILLLLDRKSIQDIALNAFSGTFREILLRPRSDLDNMLQFIDANIRATKSIPAQAESTDFAPYRGLFSRYSKQVTQESLYNAARLEENIIAMFQMHRQGIKSSTQVLLEMLHNVTRSPALPSLECFNTMLEGLSDPIFHKVNMRMVISAMRMCHVRMNETSLISILNFNRRTNDYKDFCYYLELMQGQHGGLWQARPDVNISKISQGRLLRANILGKEKIIQRMNPSPEVFQAVIEGVLHFEGFEAALETYRDMAKSGWGLSMKGLTCLLHDRVDHGDWEGGLSVWDQIKALRKRSLSNQYAERIQAGTYATMMRLCLVCDKREQYETIYREALSAQNTPGRLLQHMRRLADAATLRQASPRTRAQRSIKPRNRSMAQWSSVLGQDAVATIKSTSDDIATSVQADSASAVEPSMVATATDLDDPGIPVYDSPAGVPLSYSMQHDHDGLETLQSEQESSDAALPQQSVLGQKGAGKMDKARAATSASPMTGLQRVVANKNLLRREQLLGLGGPSLDLEIYEFTERPMSMAAIGKEEAYI</sequence>
<dbReference type="OrthoDB" id="185373at2759"/>
<evidence type="ECO:0000313" key="3">
    <source>
        <dbReference type="Proteomes" id="UP000243797"/>
    </source>
</evidence>
<comment type="caution">
    <text evidence="2">The sequence shown here is derived from an EMBL/GenBank/DDBJ whole genome shotgun (WGS) entry which is preliminary data.</text>
</comment>
<dbReference type="EMBL" id="NKHZ01000041">
    <property type="protein sequence ID" value="PNS18403.1"/>
    <property type="molecule type" value="Genomic_DNA"/>
</dbReference>
<protein>
    <submittedName>
        <fullName evidence="2">Uncharacterized protein</fullName>
    </submittedName>
</protein>
<evidence type="ECO:0000313" key="2">
    <source>
        <dbReference type="EMBL" id="PNS18403.1"/>
    </source>
</evidence>
<keyword evidence="1" id="KW-1133">Transmembrane helix</keyword>
<accession>A0A2K1QU39</accession>
<keyword evidence="3" id="KW-1185">Reference proteome</keyword>
<gene>
    <name evidence="2" type="ORF">CAC42_6220</name>
</gene>
<dbReference type="STRING" id="2082308.A0A2K1QU39"/>
<feature type="transmembrane region" description="Helical" evidence="1">
    <location>
        <begin position="46"/>
        <end position="63"/>
    </location>
</feature>
<keyword evidence="1" id="KW-0812">Transmembrane</keyword>
<dbReference type="Proteomes" id="UP000243797">
    <property type="component" value="Unassembled WGS sequence"/>
</dbReference>
<dbReference type="InParanoid" id="A0A2K1QU39"/>
<reference evidence="2 3" key="1">
    <citation type="submission" date="2017-06" db="EMBL/GenBank/DDBJ databases">
        <title>Draft genome sequence of a variant of Elsinoe murrayae.</title>
        <authorList>
            <person name="Cheng Q."/>
        </authorList>
    </citation>
    <scope>NUCLEOTIDE SEQUENCE [LARGE SCALE GENOMIC DNA]</scope>
    <source>
        <strain evidence="2 3">CQ-2017a</strain>
    </source>
</reference>
<organism evidence="2 3">
    <name type="scientific">Sphaceloma murrayae</name>
    <dbReference type="NCBI Taxonomy" id="2082308"/>
    <lineage>
        <taxon>Eukaryota</taxon>
        <taxon>Fungi</taxon>
        <taxon>Dikarya</taxon>
        <taxon>Ascomycota</taxon>
        <taxon>Pezizomycotina</taxon>
        <taxon>Dothideomycetes</taxon>
        <taxon>Dothideomycetidae</taxon>
        <taxon>Myriangiales</taxon>
        <taxon>Elsinoaceae</taxon>
        <taxon>Sphaceloma</taxon>
    </lineage>
</organism>
<evidence type="ECO:0000256" key="1">
    <source>
        <dbReference type="SAM" id="Phobius"/>
    </source>
</evidence>
<dbReference type="Gene3D" id="1.25.40.10">
    <property type="entry name" value="Tetratricopeptide repeat domain"/>
    <property type="match status" value="1"/>
</dbReference>
<name>A0A2K1QU39_9PEZI</name>